<proteinExistence type="predicted"/>
<evidence type="ECO:0008006" key="4">
    <source>
        <dbReference type="Google" id="ProtNLM"/>
    </source>
</evidence>
<gene>
    <name evidence="2" type="ORF">PS631_02107</name>
</gene>
<name>A0A5E6S978_PSEFL</name>
<dbReference type="OrthoDB" id="3818700at2"/>
<reference evidence="2 3" key="1">
    <citation type="submission" date="2019-09" db="EMBL/GenBank/DDBJ databases">
        <authorList>
            <person name="Chandra G."/>
            <person name="Truman W A."/>
        </authorList>
    </citation>
    <scope>NUCLEOTIDE SEQUENCE [LARGE SCALE GENOMIC DNA]</scope>
    <source>
        <strain evidence="2">PS631</strain>
    </source>
</reference>
<dbReference type="EMBL" id="CABVHF010000005">
    <property type="protein sequence ID" value="VVM76722.1"/>
    <property type="molecule type" value="Genomic_DNA"/>
</dbReference>
<evidence type="ECO:0000256" key="1">
    <source>
        <dbReference type="SAM" id="MobiDB-lite"/>
    </source>
</evidence>
<dbReference type="Proteomes" id="UP000399692">
    <property type="component" value="Unassembled WGS sequence"/>
</dbReference>
<feature type="region of interest" description="Disordered" evidence="1">
    <location>
        <begin position="370"/>
        <end position="389"/>
    </location>
</feature>
<dbReference type="AlphaFoldDB" id="A0A5E6S978"/>
<sequence length="389" mass="44208">MARRWLKQERRTKEELFDALVRNALGFVNSSIDHLQTKPKNAIVDLYTAVELFLKARLMKEHWTLMLSKPETGDLQNLAVGDFLSVYLDDALNRIPSILGEKIDKKASDNFKALGEHRNQIVHFAHSGMDNPSKTQAGVIAEAWASWHYLHALLTGLWEGVFQPYAVELQVLNQRMMRQGEFIKTRFEILKPQIEIQEKKGKKITPCGHCHMPAAIVGETHSWGTDYTCMVCGVDDTAVEECNAELPCPTCNAPFKFFQKGLNACPNCGHDITTDVLTHLCAKHYPQGDEWCEEEQEHIASCHKCEHPEPSVFFIDGMWSCVSCFDRGWGAVTCERCDEFVTGDMERIQYFACHKCEPLVREQMLRMVETNESGSRAEGREEPAPIAQE</sequence>
<evidence type="ECO:0000313" key="3">
    <source>
        <dbReference type="Proteomes" id="UP000399692"/>
    </source>
</evidence>
<protein>
    <recommendedName>
        <fullName evidence="4">HsdR</fullName>
    </recommendedName>
</protein>
<evidence type="ECO:0000313" key="2">
    <source>
        <dbReference type="EMBL" id="VVM76722.1"/>
    </source>
</evidence>
<accession>A0A5E6S978</accession>
<organism evidence="2 3">
    <name type="scientific">Pseudomonas fluorescens</name>
    <dbReference type="NCBI Taxonomy" id="294"/>
    <lineage>
        <taxon>Bacteria</taxon>
        <taxon>Pseudomonadati</taxon>
        <taxon>Pseudomonadota</taxon>
        <taxon>Gammaproteobacteria</taxon>
        <taxon>Pseudomonadales</taxon>
        <taxon>Pseudomonadaceae</taxon>
        <taxon>Pseudomonas</taxon>
    </lineage>
</organism>